<dbReference type="AlphaFoldDB" id="A0A383DV43"/>
<dbReference type="InterPro" id="IPR029063">
    <property type="entry name" value="SAM-dependent_MTases_sf"/>
</dbReference>
<proteinExistence type="predicted"/>
<feature type="non-terminal residue" evidence="1">
    <location>
        <position position="1"/>
    </location>
</feature>
<evidence type="ECO:0008006" key="2">
    <source>
        <dbReference type="Google" id="ProtNLM"/>
    </source>
</evidence>
<protein>
    <recommendedName>
        <fullName evidence="2">Ribosomal RNA methyltransferase FtsJ domain-containing protein</fullName>
    </recommendedName>
</protein>
<sequence>NAIKNFKKVVKYKPLSSRKESKEIYIFCKGILNI</sequence>
<name>A0A383DV43_9ZZZZ</name>
<gene>
    <name evidence="1" type="ORF">METZ01_LOCUS500949</name>
</gene>
<evidence type="ECO:0000313" key="1">
    <source>
        <dbReference type="EMBL" id="SVE48095.1"/>
    </source>
</evidence>
<dbReference type="EMBL" id="UINC01220258">
    <property type="protein sequence ID" value="SVE48095.1"/>
    <property type="molecule type" value="Genomic_DNA"/>
</dbReference>
<organism evidence="1">
    <name type="scientific">marine metagenome</name>
    <dbReference type="NCBI Taxonomy" id="408172"/>
    <lineage>
        <taxon>unclassified sequences</taxon>
        <taxon>metagenomes</taxon>
        <taxon>ecological metagenomes</taxon>
    </lineage>
</organism>
<dbReference type="Gene3D" id="3.40.50.150">
    <property type="entry name" value="Vaccinia Virus protein VP39"/>
    <property type="match status" value="1"/>
</dbReference>
<accession>A0A383DV43</accession>
<reference evidence="1" key="1">
    <citation type="submission" date="2018-05" db="EMBL/GenBank/DDBJ databases">
        <authorList>
            <person name="Lanie J.A."/>
            <person name="Ng W.-L."/>
            <person name="Kazmierczak K.M."/>
            <person name="Andrzejewski T.M."/>
            <person name="Davidsen T.M."/>
            <person name="Wayne K.J."/>
            <person name="Tettelin H."/>
            <person name="Glass J.I."/>
            <person name="Rusch D."/>
            <person name="Podicherti R."/>
            <person name="Tsui H.-C.T."/>
            <person name="Winkler M.E."/>
        </authorList>
    </citation>
    <scope>NUCLEOTIDE SEQUENCE</scope>
</reference>